<sequence>MFKITRSSFFISCFCFCFFAFFFNKEIVQGKEGNFSAQIIAIDQEKNHSETSLDLKMNPSEKKKLLIELKNNTNQETIVQAKIVTAKTNDNGNIDYSLKNMKQDHSAAITFNDLATLSDEDISLSGNEKKQIVCEIEMPSMGFDGEVLGGIYFEEEESEDRILPINTHFFQVIKVLVNETNKKVAPKLELEKVMIAQRNRRNVVLVNIQNTQPAIVENLDIKAKLYYENEQKPRYESHQSQLKMAPNTNFNYKIDLKAQPFLAGHYKVNVQAVNNNQIWHWEEKFTINKKEAQKYNSTAIKLTSDKQARIPTVVIIEVVILFFILIGALAYSLKQKYQRSKNNES</sequence>
<name>A0A2Z5Y3H5_9ENTE</name>
<dbReference type="Pfam" id="PF11797">
    <property type="entry name" value="WxLIP_HBD"/>
    <property type="match status" value="1"/>
</dbReference>
<keyword evidence="1" id="KW-0812">Transmembrane</keyword>
<dbReference type="Pfam" id="PF06030">
    <property type="entry name" value="WxLIP_PGBD"/>
    <property type="match status" value="1"/>
</dbReference>
<feature type="signal peptide" evidence="2">
    <location>
        <begin position="1"/>
        <end position="22"/>
    </location>
</feature>
<gene>
    <name evidence="5" type="ORF">DAT561_1322</name>
</gene>
<dbReference type="InterPro" id="IPR010317">
    <property type="entry name" value="WxLIP_PGBD"/>
</dbReference>
<dbReference type="EMBL" id="AP018492">
    <property type="protein sequence ID" value="BBC61427.1"/>
    <property type="molecule type" value="Genomic_DNA"/>
</dbReference>
<keyword evidence="2" id="KW-0732">Signal</keyword>
<dbReference type="AlphaFoldDB" id="A0A2Z5Y3H5"/>
<organism evidence="5 6">
    <name type="scientific">Melissococcus plutonius</name>
    <dbReference type="NCBI Taxonomy" id="33970"/>
    <lineage>
        <taxon>Bacteria</taxon>
        <taxon>Bacillati</taxon>
        <taxon>Bacillota</taxon>
        <taxon>Bacilli</taxon>
        <taxon>Lactobacillales</taxon>
        <taxon>Enterococcaceae</taxon>
        <taxon>Melissococcus</taxon>
    </lineage>
</organism>
<dbReference type="InterPro" id="IPR021759">
    <property type="entry name" value="WxLIP_HBD"/>
</dbReference>
<proteinExistence type="predicted"/>
<feature type="transmembrane region" description="Helical" evidence="1">
    <location>
        <begin position="310"/>
        <end position="331"/>
    </location>
</feature>
<feature type="domain" description="WxL Interacting Protein host binding" evidence="4">
    <location>
        <begin position="164"/>
        <end position="296"/>
    </location>
</feature>
<keyword evidence="1" id="KW-1133">Transmembrane helix</keyword>
<accession>A0A2Z5Y3H5</accession>
<feature type="chain" id="PRO_5038786305" evidence="2">
    <location>
        <begin position="23"/>
        <end position="345"/>
    </location>
</feature>
<evidence type="ECO:0000259" key="4">
    <source>
        <dbReference type="Pfam" id="PF11797"/>
    </source>
</evidence>
<protein>
    <submittedName>
        <fullName evidence="5">Cell surface protein</fullName>
    </submittedName>
</protein>
<keyword evidence="1" id="KW-0472">Membrane</keyword>
<evidence type="ECO:0000256" key="2">
    <source>
        <dbReference type="SAM" id="SignalP"/>
    </source>
</evidence>
<feature type="domain" description="WxL Interacting Protein peptidoglycan binding" evidence="3">
    <location>
        <begin position="35"/>
        <end position="155"/>
    </location>
</feature>
<reference evidence="5 6" key="1">
    <citation type="submission" date="2018-01" db="EMBL/GenBank/DDBJ databases">
        <title>Whole genome sequence of Melissococcus plutonius DAT561.</title>
        <authorList>
            <person name="Okumura K."/>
            <person name="Takamatsu D."/>
            <person name="Okura M."/>
        </authorList>
    </citation>
    <scope>NUCLEOTIDE SEQUENCE [LARGE SCALE GENOMIC DNA]</scope>
    <source>
        <strain evidence="5 6">DAT561</strain>
    </source>
</reference>
<dbReference type="Proteomes" id="UP000269226">
    <property type="component" value="Chromosome"/>
</dbReference>
<evidence type="ECO:0000259" key="3">
    <source>
        <dbReference type="Pfam" id="PF06030"/>
    </source>
</evidence>
<dbReference type="GeneID" id="57043863"/>
<evidence type="ECO:0000256" key="1">
    <source>
        <dbReference type="SAM" id="Phobius"/>
    </source>
</evidence>
<dbReference type="RefSeq" id="WP_015695256.1">
    <property type="nucleotide sequence ID" value="NZ_AP018492.1"/>
</dbReference>
<evidence type="ECO:0000313" key="5">
    <source>
        <dbReference type="EMBL" id="BBC61427.1"/>
    </source>
</evidence>
<evidence type="ECO:0000313" key="6">
    <source>
        <dbReference type="Proteomes" id="UP000269226"/>
    </source>
</evidence>